<protein>
    <recommendedName>
        <fullName evidence="1">PiggyBac transposable element-derived protein domain-containing protein</fullName>
    </recommendedName>
</protein>
<dbReference type="EMBL" id="BGPR01004277">
    <property type="protein sequence ID" value="GBM97870.1"/>
    <property type="molecule type" value="Genomic_DNA"/>
</dbReference>
<evidence type="ECO:0000313" key="2">
    <source>
        <dbReference type="EMBL" id="GBM97870.1"/>
    </source>
</evidence>
<dbReference type="OrthoDB" id="10049986at2759"/>
<dbReference type="InterPro" id="IPR029526">
    <property type="entry name" value="PGBD"/>
</dbReference>
<keyword evidence="3" id="KW-1185">Reference proteome</keyword>
<reference evidence="2 3" key="1">
    <citation type="journal article" date="2019" name="Sci. Rep.">
        <title>Orb-weaving spider Araneus ventricosus genome elucidates the spidroin gene catalogue.</title>
        <authorList>
            <person name="Kono N."/>
            <person name="Nakamura H."/>
            <person name="Ohtoshi R."/>
            <person name="Moran D.A.P."/>
            <person name="Shinohara A."/>
            <person name="Yoshida Y."/>
            <person name="Fujiwara M."/>
            <person name="Mori M."/>
            <person name="Tomita M."/>
            <person name="Arakawa K."/>
        </authorList>
    </citation>
    <scope>NUCLEOTIDE SEQUENCE [LARGE SCALE GENOMIC DNA]</scope>
</reference>
<name>A0A4Y2K5Y9_ARAVE</name>
<dbReference type="Proteomes" id="UP000499080">
    <property type="component" value="Unassembled WGS sequence"/>
</dbReference>
<sequence length="100" mass="11573">MYTRGLYGEKNFPLNTLCSTVWGPPFFSQSMDRDCFKEITHLLCFDHKTERSERLKSDKFTLASALWYPLIENSATCYKPGVNLTVDEQLLPFKARGPFL</sequence>
<comment type="caution">
    <text evidence="2">The sequence shown here is derived from an EMBL/GenBank/DDBJ whole genome shotgun (WGS) entry which is preliminary data.</text>
</comment>
<proteinExistence type="predicted"/>
<organism evidence="2 3">
    <name type="scientific">Araneus ventricosus</name>
    <name type="common">Orbweaver spider</name>
    <name type="synonym">Epeira ventricosa</name>
    <dbReference type="NCBI Taxonomy" id="182803"/>
    <lineage>
        <taxon>Eukaryota</taxon>
        <taxon>Metazoa</taxon>
        <taxon>Ecdysozoa</taxon>
        <taxon>Arthropoda</taxon>
        <taxon>Chelicerata</taxon>
        <taxon>Arachnida</taxon>
        <taxon>Araneae</taxon>
        <taxon>Araneomorphae</taxon>
        <taxon>Entelegynae</taxon>
        <taxon>Araneoidea</taxon>
        <taxon>Araneidae</taxon>
        <taxon>Araneus</taxon>
    </lineage>
</organism>
<feature type="domain" description="PiggyBac transposable element-derived protein" evidence="1">
    <location>
        <begin position="22"/>
        <end position="98"/>
    </location>
</feature>
<accession>A0A4Y2K5Y9</accession>
<evidence type="ECO:0000259" key="1">
    <source>
        <dbReference type="Pfam" id="PF13843"/>
    </source>
</evidence>
<evidence type="ECO:0000313" key="3">
    <source>
        <dbReference type="Proteomes" id="UP000499080"/>
    </source>
</evidence>
<dbReference type="AlphaFoldDB" id="A0A4Y2K5Y9"/>
<dbReference type="Pfam" id="PF13843">
    <property type="entry name" value="DDE_Tnp_1_7"/>
    <property type="match status" value="1"/>
</dbReference>
<gene>
    <name evidence="2" type="ORF">AVEN_185579_1</name>
</gene>